<dbReference type="Pfam" id="PF01437">
    <property type="entry name" value="PSI"/>
    <property type="match status" value="1"/>
</dbReference>
<comment type="subcellular location">
    <subcellularLocation>
        <location evidence="1">Membrane</location>
    </subcellularLocation>
</comment>
<keyword evidence="5" id="KW-0325">Glycoprotein</keyword>
<keyword evidence="8" id="KW-1133">Transmembrane helix</keyword>
<dbReference type="Gene3D" id="2.130.10.10">
    <property type="entry name" value="YVTN repeat-like/Quinoprotein amine dehydrogenase"/>
    <property type="match status" value="1"/>
</dbReference>
<name>A0A672G3G1_SALFA</name>
<dbReference type="InterPro" id="IPR027231">
    <property type="entry name" value="Semaphorin"/>
</dbReference>
<feature type="region of interest" description="Disordered" evidence="7">
    <location>
        <begin position="614"/>
        <end position="659"/>
    </location>
</feature>
<dbReference type="AlphaFoldDB" id="A0A672G3G1"/>
<comment type="caution">
    <text evidence="6">Lacks conserved residue(s) required for the propagation of feature annotation.</text>
</comment>
<evidence type="ECO:0000256" key="8">
    <source>
        <dbReference type="SAM" id="Phobius"/>
    </source>
</evidence>
<dbReference type="OMA" id="ACGSYAY"/>
<dbReference type="GO" id="GO:0071526">
    <property type="term" value="P:semaphorin-plexin signaling pathway"/>
    <property type="evidence" value="ECO:0007669"/>
    <property type="project" value="TreeGrafter"/>
</dbReference>
<evidence type="ECO:0000313" key="12">
    <source>
        <dbReference type="Proteomes" id="UP000472267"/>
    </source>
</evidence>
<dbReference type="PANTHER" id="PTHR11036:SF145">
    <property type="entry name" value="SEMAPHORIN-4A ISOFORM X1-RELATED"/>
    <property type="match status" value="1"/>
</dbReference>
<dbReference type="GO" id="GO:0045499">
    <property type="term" value="F:chemorepellent activity"/>
    <property type="evidence" value="ECO:0007669"/>
    <property type="project" value="TreeGrafter"/>
</dbReference>
<feature type="compositionally biased region" description="Polar residues" evidence="7">
    <location>
        <begin position="644"/>
        <end position="656"/>
    </location>
</feature>
<evidence type="ECO:0000259" key="9">
    <source>
        <dbReference type="PROSITE" id="PS50835"/>
    </source>
</evidence>
<dbReference type="Proteomes" id="UP000472267">
    <property type="component" value="Chromosome 11"/>
</dbReference>
<dbReference type="InterPro" id="IPR007110">
    <property type="entry name" value="Ig-like_dom"/>
</dbReference>
<keyword evidence="8" id="KW-0812">Transmembrane</keyword>
<dbReference type="SMART" id="SM00423">
    <property type="entry name" value="PSI"/>
    <property type="match status" value="1"/>
</dbReference>
<dbReference type="InterPro" id="IPR015943">
    <property type="entry name" value="WD40/YVTN_repeat-like_dom_sf"/>
</dbReference>
<evidence type="ECO:0000259" key="10">
    <source>
        <dbReference type="PROSITE" id="PS51004"/>
    </source>
</evidence>
<keyword evidence="12" id="KW-1185">Reference proteome</keyword>
<dbReference type="PROSITE" id="PS50835">
    <property type="entry name" value="IG_LIKE"/>
    <property type="match status" value="1"/>
</dbReference>
<reference evidence="11" key="1">
    <citation type="submission" date="2019-06" db="EMBL/GenBank/DDBJ databases">
        <authorList>
            <consortium name="Wellcome Sanger Institute Data Sharing"/>
        </authorList>
    </citation>
    <scope>NUCLEOTIDE SEQUENCE [LARGE SCALE GENOMIC DNA]</scope>
</reference>
<dbReference type="Gene3D" id="2.60.40.10">
    <property type="entry name" value="Immunoglobulins"/>
    <property type="match status" value="1"/>
</dbReference>
<accession>A0A672G3G1</accession>
<reference evidence="11" key="2">
    <citation type="submission" date="2025-08" db="UniProtKB">
        <authorList>
            <consortium name="Ensembl"/>
        </authorList>
    </citation>
    <scope>IDENTIFICATION</scope>
</reference>
<dbReference type="GO" id="GO:0007411">
    <property type="term" value="P:axon guidance"/>
    <property type="evidence" value="ECO:0007669"/>
    <property type="project" value="TreeGrafter"/>
</dbReference>
<gene>
    <name evidence="11" type="primary">LOC115396168</name>
</gene>
<dbReference type="SMART" id="SM00630">
    <property type="entry name" value="Sema"/>
    <property type="match status" value="1"/>
</dbReference>
<keyword evidence="4" id="KW-1015">Disulfide bond</keyword>
<feature type="region of interest" description="Disordered" evidence="7">
    <location>
        <begin position="588"/>
        <end position="607"/>
    </location>
</feature>
<dbReference type="InParanoid" id="A0A672G3G1"/>
<evidence type="ECO:0000256" key="1">
    <source>
        <dbReference type="ARBA" id="ARBA00004370"/>
    </source>
</evidence>
<proteinExistence type="inferred from homology"/>
<protein>
    <recommendedName>
        <fullName evidence="13">Sema domain-containing protein</fullName>
    </recommendedName>
</protein>
<evidence type="ECO:0008006" key="13">
    <source>
        <dbReference type="Google" id="ProtNLM"/>
    </source>
</evidence>
<feature type="compositionally biased region" description="Polar residues" evidence="7">
    <location>
        <begin position="589"/>
        <end position="599"/>
    </location>
</feature>
<comment type="similarity">
    <text evidence="2">Belongs to the semaphorin family.</text>
</comment>
<dbReference type="SUPFAM" id="SSF103575">
    <property type="entry name" value="Plexin repeat"/>
    <property type="match status" value="1"/>
</dbReference>
<evidence type="ECO:0000256" key="7">
    <source>
        <dbReference type="SAM" id="MobiDB-lite"/>
    </source>
</evidence>
<dbReference type="PROSITE" id="PS51004">
    <property type="entry name" value="SEMA"/>
    <property type="match status" value="1"/>
</dbReference>
<dbReference type="PANTHER" id="PTHR11036">
    <property type="entry name" value="SEMAPHORIN"/>
    <property type="match status" value="1"/>
</dbReference>
<dbReference type="InterPro" id="IPR016201">
    <property type="entry name" value="PSI"/>
</dbReference>
<dbReference type="Ensembl" id="ENSSFAT00005012020.1">
    <property type="protein sequence ID" value="ENSSFAP00005011535.1"/>
    <property type="gene ID" value="ENSSFAG00005006434.1"/>
</dbReference>
<dbReference type="InterPro" id="IPR002165">
    <property type="entry name" value="Plexin_repeat"/>
</dbReference>
<dbReference type="Pfam" id="PF01403">
    <property type="entry name" value="Sema"/>
    <property type="match status" value="1"/>
</dbReference>
<feature type="domain" description="Sema" evidence="10">
    <location>
        <begin position="22"/>
        <end position="459"/>
    </location>
</feature>
<evidence type="ECO:0000256" key="6">
    <source>
        <dbReference type="PROSITE-ProRule" id="PRU00352"/>
    </source>
</evidence>
<dbReference type="GO" id="GO:0030215">
    <property type="term" value="F:semaphorin receptor binding"/>
    <property type="evidence" value="ECO:0007669"/>
    <property type="project" value="InterPro"/>
</dbReference>
<evidence type="ECO:0000256" key="5">
    <source>
        <dbReference type="ARBA" id="ARBA00023180"/>
    </source>
</evidence>
<evidence type="ECO:0000313" key="11">
    <source>
        <dbReference type="Ensembl" id="ENSSFAP00005011535.1"/>
    </source>
</evidence>
<feature type="transmembrane region" description="Helical" evidence="8">
    <location>
        <begin position="674"/>
        <end position="696"/>
    </location>
</feature>
<evidence type="ECO:0000256" key="2">
    <source>
        <dbReference type="ARBA" id="ARBA00009492"/>
    </source>
</evidence>
<dbReference type="InterPro" id="IPR036352">
    <property type="entry name" value="Semap_dom_sf"/>
</dbReference>
<dbReference type="GO" id="GO:0001755">
    <property type="term" value="P:neural crest cell migration"/>
    <property type="evidence" value="ECO:0007669"/>
    <property type="project" value="TreeGrafter"/>
</dbReference>
<feature type="domain" description="Ig-like" evidence="9">
    <location>
        <begin position="495"/>
        <end position="592"/>
    </location>
</feature>
<dbReference type="InterPro" id="IPR001627">
    <property type="entry name" value="Semap_dom"/>
</dbReference>
<organism evidence="11 12">
    <name type="scientific">Salarias fasciatus</name>
    <name type="common">Jewelled blenny</name>
    <name type="synonym">Blennius fasciatus</name>
    <dbReference type="NCBI Taxonomy" id="181472"/>
    <lineage>
        <taxon>Eukaryota</taxon>
        <taxon>Metazoa</taxon>
        <taxon>Chordata</taxon>
        <taxon>Craniata</taxon>
        <taxon>Vertebrata</taxon>
        <taxon>Euteleostomi</taxon>
        <taxon>Actinopterygii</taxon>
        <taxon>Neopterygii</taxon>
        <taxon>Teleostei</taxon>
        <taxon>Neoteleostei</taxon>
        <taxon>Acanthomorphata</taxon>
        <taxon>Ovalentaria</taxon>
        <taxon>Blenniimorphae</taxon>
        <taxon>Blenniiformes</taxon>
        <taxon>Blennioidei</taxon>
        <taxon>Blenniidae</taxon>
        <taxon>Salariinae</taxon>
        <taxon>Salarias</taxon>
    </lineage>
</organism>
<reference evidence="11" key="3">
    <citation type="submission" date="2025-09" db="UniProtKB">
        <authorList>
            <consortium name="Ensembl"/>
        </authorList>
    </citation>
    <scope>IDENTIFICATION</scope>
</reference>
<evidence type="ECO:0000256" key="4">
    <source>
        <dbReference type="ARBA" id="ARBA00023157"/>
    </source>
</evidence>
<sequence length="730" mass="79930">SFSKHPTFILDAETILFFTQRQSNSSKTNFLCSDSGIRPLIHFSLPDVSHTTTLLLSADASTLYVGAQDALLSLDVSQSDAIRLRKQVGGRADCLNFVHVLQQMNSSVLYACGSFAFNPREAYISLSVVHSVDAKGRCPFSPSERSSAVFLGHELFTATTTDFRGTKPQISRFFSKHGRPDVSLDSSISLLEDPTFINSWSNPSQEKIYFFFSEVGTEFNFVEKLKIARVAQVCKDDVGGQRTLQKKWTSFAKAPLLCQSSRQLPFSVLQDVFTLQPPEGDSDDANTLFYGVFTSQWSTRAESAVCVFRLRDIQGEFNGRYRTFDMQSHQLRGQRSPGETCGLAGSSDTDLAEVKRSFLTGGSGVKPVGLAPLVVSSEQRYIRVAAMRTRDVDGRQHTVLFLLTESGFLHKVALSDSGPRIIEEIQVVTKPEAVQSLVLSPSKGFLYVGTSQGVTSIPVAHCSVHRTCSQCLLARDPLCGWHRTRRACAGLSGVPDGPVQDLDGGKVDEECGGQTTVHVALGEVVNLRCQKPSNQASVSWTSHPFKSLSEKLFIRSADGSLRFLAAADTMGTYRCEAEEGGHREVVSSYEVQQTAQPRSLNPLPRVPEEPYEDIVTENPELVSQSTTERDGKVTVDDETVLPEQGSSSTSLTSKQDPLSVPQPCINQKSYGSELVVVSVLLVFIAAAFLGLLYLWCRRKNQRGNGKPGGILDRCFMSGPDDGGPDLKVEL</sequence>
<dbReference type="SUPFAM" id="SSF101912">
    <property type="entry name" value="Sema domain"/>
    <property type="match status" value="1"/>
</dbReference>
<dbReference type="InterPro" id="IPR003599">
    <property type="entry name" value="Ig_sub"/>
</dbReference>
<dbReference type="InterPro" id="IPR045791">
    <property type="entry name" value="Sema4F_C"/>
</dbReference>
<dbReference type="Pfam" id="PF19428">
    <property type="entry name" value="Sema4F_C"/>
    <property type="match status" value="1"/>
</dbReference>
<dbReference type="SMART" id="SM00409">
    <property type="entry name" value="IG"/>
    <property type="match status" value="1"/>
</dbReference>
<dbReference type="GO" id="GO:0030335">
    <property type="term" value="P:positive regulation of cell migration"/>
    <property type="evidence" value="ECO:0007669"/>
    <property type="project" value="TreeGrafter"/>
</dbReference>
<evidence type="ECO:0000256" key="3">
    <source>
        <dbReference type="ARBA" id="ARBA00023136"/>
    </source>
</evidence>
<dbReference type="Gene3D" id="3.30.1680.10">
    <property type="entry name" value="ligand-binding face of the semaphorins, domain 2"/>
    <property type="match status" value="1"/>
</dbReference>
<keyword evidence="3 8" id="KW-0472">Membrane</keyword>
<dbReference type="InterPro" id="IPR013783">
    <property type="entry name" value="Ig-like_fold"/>
</dbReference>
<dbReference type="GO" id="GO:0005886">
    <property type="term" value="C:plasma membrane"/>
    <property type="evidence" value="ECO:0007669"/>
    <property type="project" value="TreeGrafter"/>
</dbReference>